<organism evidence="1 2">
    <name type="scientific">Gossypium aridum</name>
    <name type="common">American cotton</name>
    <name type="synonym">Erioxylum aridum</name>
    <dbReference type="NCBI Taxonomy" id="34290"/>
    <lineage>
        <taxon>Eukaryota</taxon>
        <taxon>Viridiplantae</taxon>
        <taxon>Streptophyta</taxon>
        <taxon>Embryophyta</taxon>
        <taxon>Tracheophyta</taxon>
        <taxon>Spermatophyta</taxon>
        <taxon>Magnoliopsida</taxon>
        <taxon>eudicotyledons</taxon>
        <taxon>Gunneridae</taxon>
        <taxon>Pentapetalae</taxon>
        <taxon>rosids</taxon>
        <taxon>malvids</taxon>
        <taxon>Malvales</taxon>
        <taxon>Malvaceae</taxon>
        <taxon>Malvoideae</taxon>
        <taxon>Gossypium</taxon>
    </lineage>
</organism>
<keyword evidence="2" id="KW-1185">Reference proteome</keyword>
<dbReference type="AlphaFoldDB" id="A0A7J8WNR0"/>
<gene>
    <name evidence="1" type="ORF">Goari_017708</name>
</gene>
<dbReference type="EMBL" id="JABFAA010000002">
    <property type="protein sequence ID" value="MBA0676209.1"/>
    <property type="molecule type" value="Genomic_DNA"/>
</dbReference>
<accession>A0A7J8WNR0</accession>
<reference evidence="1 2" key="1">
    <citation type="journal article" date="2019" name="Genome Biol. Evol.">
        <title>Insights into the evolution of the New World diploid cottons (Gossypium, subgenus Houzingenia) based on genome sequencing.</title>
        <authorList>
            <person name="Grover C.E."/>
            <person name="Arick M.A. 2nd"/>
            <person name="Thrash A."/>
            <person name="Conover J.L."/>
            <person name="Sanders W.S."/>
            <person name="Peterson D.G."/>
            <person name="Frelichowski J.E."/>
            <person name="Scheffler J.A."/>
            <person name="Scheffler B.E."/>
            <person name="Wendel J.F."/>
        </authorList>
    </citation>
    <scope>NUCLEOTIDE SEQUENCE [LARGE SCALE GENOMIC DNA]</scope>
    <source>
        <strain evidence="1">185</strain>
        <tissue evidence="1">Leaf</tissue>
    </source>
</reference>
<evidence type="ECO:0000313" key="2">
    <source>
        <dbReference type="Proteomes" id="UP000593577"/>
    </source>
</evidence>
<protein>
    <submittedName>
        <fullName evidence="1">Uncharacterized protein</fullName>
    </submittedName>
</protein>
<name>A0A7J8WNR0_GOSAI</name>
<dbReference type="Proteomes" id="UP000593577">
    <property type="component" value="Unassembled WGS sequence"/>
</dbReference>
<comment type="caution">
    <text evidence="1">The sequence shown here is derived from an EMBL/GenBank/DDBJ whole genome shotgun (WGS) entry which is preliminary data.</text>
</comment>
<evidence type="ECO:0000313" key="1">
    <source>
        <dbReference type="EMBL" id="MBA0676209.1"/>
    </source>
</evidence>
<sequence>MLVVREGLIVGQFNQMVLVIIQIHSSHMPRMLTIVTIKRRHV</sequence>
<proteinExistence type="predicted"/>